<gene>
    <name evidence="1" type="ORF">LZZ85_00110</name>
</gene>
<evidence type="ECO:0000313" key="1">
    <source>
        <dbReference type="EMBL" id="MCG2612652.1"/>
    </source>
</evidence>
<dbReference type="EMBL" id="JAKLTR010000001">
    <property type="protein sequence ID" value="MCG2612652.1"/>
    <property type="molecule type" value="Genomic_DNA"/>
</dbReference>
<dbReference type="RefSeq" id="WP_237867881.1">
    <property type="nucleotide sequence ID" value="NZ_JAKLTR010000001.1"/>
</dbReference>
<sequence length="166" mass="18715">MKLQDKNWAKLDGANGKLYDVSIPLLKMEQSTDPAAHAAIWQELWNNLHQHGKVGLASYLAIPQLVRITKEKGIIDWNLFALCSIIEQKRHENNNPDLPPAAQKYYQQGLTELNTLAMEAIKTDQEDTLFVTALAAIATCSGRTRLGNALIQLEDEQVLEEFLEQF</sequence>
<protein>
    <submittedName>
        <fullName evidence="1">Uncharacterized protein</fullName>
    </submittedName>
</protein>
<accession>A0ABS9KK11</accession>
<reference evidence="1" key="1">
    <citation type="submission" date="2022-01" db="EMBL/GenBank/DDBJ databases">
        <authorList>
            <person name="Jo J.-H."/>
            <person name="Im W.-T."/>
        </authorList>
    </citation>
    <scope>NUCLEOTIDE SEQUENCE</scope>
    <source>
        <strain evidence="1">NA20</strain>
    </source>
</reference>
<proteinExistence type="predicted"/>
<keyword evidence="2" id="KW-1185">Reference proteome</keyword>
<organism evidence="1 2">
    <name type="scientific">Terrimonas ginsenosidimutans</name>
    <dbReference type="NCBI Taxonomy" id="2908004"/>
    <lineage>
        <taxon>Bacteria</taxon>
        <taxon>Pseudomonadati</taxon>
        <taxon>Bacteroidota</taxon>
        <taxon>Chitinophagia</taxon>
        <taxon>Chitinophagales</taxon>
        <taxon>Chitinophagaceae</taxon>
        <taxon>Terrimonas</taxon>
    </lineage>
</organism>
<name>A0ABS9KK11_9BACT</name>
<evidence type="ECO:0000313" key="2">
    <source>
        <dbReference type="Proteomes" id="UP001165367"/>
    </source>
</evidence>
<dbReference type="Proteomes" id="UP001165367">
    <property type="component" value="Unassembled WGS sequence"/>
</dbReference>
<comment type="caution">
    <text evidence="1">The sequence shown here is derived from an EMBL/GenBank/DDBJ whole genome shotgun (WGS) entry which is preliminary data.</text>
</comment>